<feature type="transmembrane region" description="Helical" evidence="1">
    <location>
        <begin position="65"/>
        <end position="83"/>
    </location>
</feature>
<gene>
    <name evidence="3" type="ORF">RQX22_09795</name>
</gene>
<protein>
    <recommendedName>
        <fullName evidence="5">Lipoprotein</fullName>
    </recommendedName>
</protein>
<dbReference type="PROSITE" id="PS51257">
    <property type="entry name" value="PROKAR_LIPOPROTEIN"/>
    <property type="match status" value="1"/>
</dbReference>
<keyword evidence="1" id="KW-0812">Transmembrane</keyword>
<proteinExistence type="predicted"/>
<evidence type="ECO:0000256" key="1">
    <source>
        <dbReference type="SAM" id="Phobius"/>
    </source>
</evidence>
<organism evidence="3 4">
    <name type="scientific">Sphingosinicella rhizophila</name>
    <dbReference type="NCBI Taxonomy" id="3050082"/>
    <lineage>
        <taxon>Bacteria</taxon>
        <taxon>Pseudomonadati</taxon>
        <taxon>Pseudomonadota</taxon>
        <taxon>Alphaproteobacteria</taxon>
        <taxon>Sphingomonadales</taxon>
        <taxon>Sphingosinicellaceae</taxon>
        <taxon>Sphingosinicella</taxon>
    </lineage>
</organism>
<reference evidence="3 4" key="1">
    <citation type="submission" date="2023-05" db="EMBL/GenBank/DDBJ databases">
        <authorList>
            <person name="Guo Y."/>
        </authorList>
    </citation>
    <scope>NUCLEOTIDE SEQUENCE [LARGE SCALE GENOMIC DNA]</scope>
    <source>
        <strain evidence="3 4">GR2756</strain>
    </source>
</reference>
<name>A0ABU3Q757_9SPHN</name>
<feature type="chain" id="PRO_5045567786" description="Lipoprotein" evidence="2">
    <location>
        <begin position="25"/>
        <end position="89"/>
    </location>
</feature>
<evidence type="ECO:0000313" key="3">
    <source>
        <dbReference type="EMBL" id="MDT9599242.1"/>
    </source>
</evidence>
<keyword evidence="4" id="KW-1185">Reference proteome</keyword>
<evidence type="ECO:0000256" key="2">
    <source>
        <dbReference type="SAM" id="SignalP"/>
    </source>
</evidence>
<keyword evidence="2" id="KW-0732">Signal</keyword>
<feature type="signal peptide" evidence="2">
    <location>
        <begin position="1"/>
        <end position="24"/>
    </location>
</feature>
<feature type="transmembrane region" description="Helical" evidence="1">
    <location>
        <begin position="31"/>
        <end position="53"/>
    </location>
</feature>
<evidence type="ECO:0008006" key="5">
    <source>
        <dbReference type="Google" id="ProtNLM"/>
    </source>
</evidence>
<keyword evidence="1" id="KW-0472">Membrane</keyword>
<sequence>MTARLAALGALLVLSACATQSAGAVEPESPGFLLGLLHGFIAPFTWLVSLFDAKVAIYAVPNNGGWYDFGFMLGIGALTGGAGSRVKRR</sequence>
<evidence type="ECO:0000313" key="4">
    <source>
        <dbReference type="Proteomes" id="UP001259572"/>
    </source>
</evidence>
<accession>A0ABU3Q757</accession>
<dbReference type="Proteomes" id="UP001259572">
    <property type="component" value="Unassembled WGS sequence"/>
</dbReference>
<comment type="caution">
    <text evidence="3">The sequence shown here is derived from an EMBL/GenBank/DDBJ whole genome shotgun (WGS) entry which is preliminary data.</text>
</comment>
<dbReference type="EMBL" id="JAVUPU010000004">
    <property type="protein sequence ID" value="MDT9599242.1"/>
    <property type="molecule type" value="Genomic_DNA"/>
</dbReference>
<dbReference type="RefSeq" id="WP_315725982.1">
    <property type="nucleotide sequence ID" value="NZ_JAVUPU010000004.1"/>
</dbReference>
<keyword evidence="1" id="KW-1133">Transmembrane helix</keyword>